<accession>A0AAV0Q1Z3</accession>
<evidence type="ECO:0000256" key="1">
    <source>
        <dbReference type="SAM" id="MobiDB-lite"/>
    </source>
</evidence>
<dbReference type="AlphaFoldDB" id="A0AAV0Q1Z3"/>
<proteinExistence type="predicted"/>
<protein>
    <submittedName>
        <fullName evidence="2">Uncharacterized protein</fullName>
    </submittedName>
</protein>
<feature type="compositionally biased region" description="Low complexity" evidence="1">
    <location>
        <begin position="16"/>
        <end position="31"/>
    </location>
</feature>
<feature type="non-terminal residue" evidence="2">
    <location>
        <position position="38"/>
    </location>
</feature>
<evidence type="ECO:0000313" key="3">
    <source>
        <dbReference type="Proteomes" id="UP001154282"/>
    </source>
</evidence>
<comment type="caution">
    <text evidence="2">The sequence shown here is derived from an EMBL/GenBank/DDBJ whole genome shotgun (WGS) entry which is preliminary data.</text>
</comment>
<feature type="region of interest" description="Disordered" evidence="1">
    <location>
        <begin position="13"/>
        <end position="38"/>
    </location>
</feature>
<reference evidence="2" key="1">
    <citation type="submission" date="2022-08" db="EMBL/GenBank/DDBJ databases">
        <authorList>
            <person name="Gutierrez-Valencia J."/>
        </authorList>
    </citation>
    <scope>NUCLEOTIDE SEQUENCE</scope>
</reference>
<name>A0AAV0Q1Z3_9ROSI</name>
<evidence type="ECO:0000313" key="2">
    <source>
        <dbReference type="EMBL" id="CAI0481309.1"/>
    </source>
</evidence>
<dbReference type="EMBL" id="CAMGYJ010000009">
    <property type="protein sequence ID" value="CAI0481309.1"/>
    <property type="molecule type" value="Genomic_DNA"/>
</dbReference>
<organism evidence="2 3">
    <name type="scientific">Linum tenue</name>
    <dbReference type="NCBI Taxonomy" id="586396"/>
    <lineage>
        <taxon>Eukaryota</taxon>
        <taxon>Viridiplantae</taxon>
        <taxon>Streptophyta</taxon>
        <taxon>Embryophyta</taxon>
        <taxon>Tracheophyta</taxon>
        <taxon>Spermatophyta</taxon>
        <taxon>Magnoliopsida</taxon>
        <taxon>eudicotyledons</taxon>
        <taxon>Gunneridae</taxon>
        <taxon>Pentapetalae</taxon>
        <taxon>rosids</taxon>
        <taxon>fabids</taxon>
        <taxon>Malpighiales</taxon>
        <taxon>Linaceae</taxon>
        <taxon>Linum</taxon>
    </lineage>
</organism>
<gene>
    <name evidence="2" type="ORF">LITE_LOCUS41014</name>
</gene>
<keyword evidence="3" id="KW-1185">Reference proteome</keyword>
<sequence>MIHYNPVSQVLFSGQLTPTSKSRSTPTSRLSASHNGSQ</sequence>
<dbReference type="Proteomes" id="UP001154282">
    <property type="component" value="Unassembled WGS sequence"/>
</dbReference>